<dbReference type="Proteomes" id="UP001652740">
    <property type="component" value="Unplaced"/>
</dbReference>
<feature type="compositionally biased region" description="Basic residues" evidence="1">
    <location>
        <begin position="213"/>
        <end position="227"/>
    </location>
</feature>
<feature type="region of interest" description="Disordered" evidence="1">
    <location>
        <begin position="203"/>
        <end position="232"/>
    </location>
</feature>
<accession>A0ABM3MZ89</accession>
<organism evidence="3 4">
    <name type="scientific">Galleria mellonella</name>
    <name type="common">Greater wax moth</name>
    <dbReference type="NCBI Taxonomy" id="7137"/>
    <lineage>
        <taxon>Eukaryota</taxon>
        <taxon>Metazoa</taxon>
        <taxon>Ecdysozoa</taxon>
        <taxon>Arthropoda</taxon>
        <taxon>Hexapoda</taxon>
        <taxon>Insecta</taxon>
        <taxon>Pterygota</taxon>
        <taxon>Neoptera</taxon>
        <taxon>Endopterygota</taxon>
        <taxon>Lepidoptera</taxon>
        <taxon>Glossata</taxon>
        <taxon>Ditrysia</taxon>
        <taxon>Pyraloidea</taxon>
        <taxon>Pyralidae</taxon>
        <taxon>Galleriinae</taxon>
        <taxon>Galleria</taxon>
    </lineage>
</organism>
<dbReference type="SUPFAM" id="SSF57903">
    <property type="entry name" value="FYVE/PHD zinc finger"/>
    <property type="match status" value="1"/>
</dbReference>
<feature type="domain" description="PiggyBac transposable element-derived protein" evidence="2">
    <location>
        <begin position="3"/>
        <end position="161"/>
    </location>
</feature>
<feature type="compositionally biased region" description="Basic and acidic residues" evidence="1">
    <location>
        <begin position="203"/>
        <end position="212"/>
    </location>
</feature>
<evidence type="ECO:0000259" key="2">
    <source>
        <dbReference type="Pfam" id="PF13843"/>
    </source>
</evidence>
<dbReference type="InterPro" id="IPR013083">
    <property type="entry name" value="Znf_RING/FYVE/PHD"/>
</dbReference>
<evidence type="ECO:0000256" key="1">
    <source>
        <dbReference type="SAM" id="MobiDB-lite"/>
    </source>
</evidence>
<dbReference type="PANTHER" id="PTHR47272:SF2">
    <property type="entry name" value="PIGGYBAC TRANSPOSABLE ELEMENT-DERIVED PROTEIN 3-LIKE"/>
    <property type="match status" value="1"/>
</dbReference>
<dbReference type="InterPro" id="IPR011011">
    <property type="entry name" value="Znf_FYVE_PHD"/>
</dbReference>
<evidence type="ECO:0000313" key="3">
    <source>
        <dbReference type="Proteomes" id="UP001652740"/>
    </source>
</evidence>
<dbReference type="RefSeq" id="XP_052756520.1">
    <property type="nucleotide sequence ID" value="XM_052900560.1"/>
</dbReference>
<evidence type="ECO:0000313" key="4">
    <source>
        <dbReference type="RefSeq" id="XP_052756520.1"/>
    </source>
</evidence>
<dbReference type="GeneID" id="128201967"/>
<gene>
    <name evidence="4" type="primary">LOC128201967</name>
</gene>
<dbReference type="PANTHER" id="PTHR47272">
    <property type="entry name" value="DDE_TNP_1_7 DOMAIN-CONTAINING PROTEIN"/>
    <property type="match status" value="1"/>
</dbReference>
<reference evidence="4" key="1">
    <citation type="submission" date="2025-08" db="UniProtKB">
        <authorList>
            <consortium name="RefSeq"/>
        </authorList>
    </citation>
    <scope>IDENTIFICATION</scope>
    <source>
        <tissue evidence="4">Whole larvae</tissue>
    </source>
</reference>
<keyword evidence="3" id="KW-1185">Reference proteome</keyword>
<proteinExistence type="predicted"/>
<name>A0ABM3MZ89_GALME</name>
<dbReference type="Gene3D" id="3.30.40.10">
    <property type="entry name" value="Zinc/RING finger domain, C3HC4 (zinc finger)"/>
    <property type="match status" value="1"/>
</dbReference>
<dbReference type="InterPro" id="IPR029526">
    <property type="entry name" value="PGBD"/>
</dbReference>
<dbReference type="Pfam" id="PF13843">
    <property type="entry name" value="DDE_Tnp_1_7"/>
    <property type="match status" value="1"/>
</dbReference>
<sequence length="310" mass="35491">MNNHIVFFDNFYTSLPLVNYLNKQGIQCVGTIQQNRLPNCRLPDKKELMKTSIPRGTYEERVSHSDGVDFSATAWKDNKVVTLLSTYVGAEPVGKVSRYDKKAKQKIEIPCPKIVQEYNMHMGGVDLMDSFLGRYRIRIKSRKWYLRLFYHLLDLTTINSWVLMKKNLIAKGVSKKQLPNLGEFRNCLADALCNIEGKNKKKTDNQVTEKGKKQIRKPGNKTAKKIKKTTDKENLQKKRQTKRCKNETESEDSSSQVEDDCACIYCGYLYSDSTKGWVICGACHGWAHNSCAGVDEEDEEAHICERCLPD</sequence>
<protein>
    <submittedName>
        <fullName evidence="4">PiggyBac transposable element-derived protein 4-like</fullName>
    </submittedName>
</protein>